<dbReference type="InterPro" id="IPR020590">
    <property type="entry name" value="Guanylate_kinase_CS"/>
</dbReference>
<name>A0A1J5RQ45_9ZZZZ</name>
<protein>
    <recommendedName>
        <fullName evidence="2">guanylate kinase</fullName>
        <ecNumber evidence="2">2.7.4.8</ecNumber>
    </recommendedName>
</protein>
<dbReference type="PANTHER" id="PTHR23117:SF13">
    <property type="entry name" value="GUANYLATE KINASE"/>
    <property type="match status" value="1"/>
</dbReference>
<proteinExistence type="inferred from homology"/>
<evidence type="ECO:0000256" key="5">
    <source>
        <dbReference type="ARBA" id="ARBA00022777"/>
    </source>
</evidence>
<evidence type="ECO:0000256" key="4">
    <source>
        <dbReference type="ARBA" id="ARBA00022741"/>
    </source>
</evidence>
<dbReference type="FunFam" id="3.30.63.10:FF:000002">
    <property type="entry name" value="Guanylate kinase 1"/>
    <property type="match status" value="1"/>
</dbReference>
<dbReference type="GO" id="GO:0005829">
    <property type="term" value="C:cytosol"/>
    <property type="evidence" value="ECO:0007669"/>
    <property type="project" value="TreeGrafter"/>
</dbReference>
<evidence type="ECO:0000259" key="7">
    <source>
        <dbReference type="PROSITE" id="PS50052"/>
    </source>
</evidence>
<accession>A0A1J5RQ45</accession>
<feature type="domain" description="Guanylate kinase-like" evidence="7">
    <location>
        <begin position="30"/>
        <end position="208"/>
    </location>
</feature>
<dbReference type="Gene3D" id="3.40.50.300">
    <property type="entry name" value="P-loop containing nucleotide triphosphate hydrolases"/>
    <property type="match status" value="1"/>
</dbReference>
<organism evidence="8">
    <name type="scientific">mine drainage metagenome</name>
    <dbReference type="NCBI Taxonomy" id="410659"/>
    <lineage>
        <taxon>unclassified sequences</taxon>
        <taxon>metagenomes</taxon>
        <taxon>ecological metagenomes</taxon>
    </lineage>
</organism>
<dbReference type="InterPro" id="IPR008144">
    <property type="entry name" value="Guanylate_kin-like_dom"/>
</dbReference>
<keyword evidence="5 8" id="KW-0418">Kinase</keyword>
<evidence type="ECO:0000256" key="6">
    <source>
        <dbReference type="ARBA" id="ARBA00022840"/>
    </source>
</evidence>
<dbReference type="PROSITE" id="PS00856">
    <property type="entry name" value="GUANYLATE_KINASE_1"/>
    <property type="match status" value="1"/>
</dbReference>
<keyword evidence="4" id="KW-0547">Nucleotide-binding</keyword>
<dbReference type="NCBIfam" id="TIGR03263">
    <property type="entry name" value="guanyl_kin"/>
    <property type="match status" value="1"/>
</dbReference>
<sequence>MGGVRLSPVVNLGENRNIAFESMAPMNIPGHLYIVTAPSGAGKTSLVCALLAADSAVRLSVSYTTRPMRPGEVDGVDYHFVTDARFLNLLEQGDFLESAEVHGARYGTSQTRVESELRSGHDLVLEIDWQGAAQVRSLYPQATGVFILPPSMEALEQRLRKRAQDSAAVIVRRLAAAHEEISHVSEFDYVIINDQFDVALQDLQAIVRCQRLRGERQLVRHHYLLQKIF</sequence>
<dbReference type="InterPro" id="IPR008145">
    <property type="entry name" value="GK/Ca_channel_bsu"/>
</dbReference>
<dbReference type="Pfam" id="PF00625">
    <property type="entry name" value="Guanylate_kin"/>
    <property type="match status" value="1"/>
</dbReference>
<dbReference type="Gene3D" id="3.30.63.10">
    <property type="entry name" value="Guanylate Kinase phosphate binding domain"/>
    <property type="match status" value="1"/>
</dbReference>
<evidence type="ECO:0000256" key="3">
    <source>
        <dbReference type="ARBA" id="ARBA00022679"/>
    </source>
</evidence>
<dbReference type="CDD" id="cd00071">
    <property type="entry name" value="GMPK"/>
    <property type="match status" value="1"/>
</dbReference>
<dbReference type="SMART" id="SM00072">
    <property type="entry name" value="GuKc"/>
    <property type="match status" value="1"/>
</dbReference>
<dbReference type="AlphaFoldDB" id="A0A1J5RQ45"/>
<dbReference type="EMBL" id="MLJW01000301">
    <property type="protein sequence ID" value="OIQ90189.1"/>
    <property type="molecule type" value="Genomic_DNA"/>
</dbReference>
<keyword evidence="6" id="KW-0067">ATP-binding</keyword>
<dbReference type="InterPro" id="IPR027417">
    <property type="entry name" value="P-loop_NTPase"/>
</dbReference>
<gene>
    <name evidence="8" type="primary">gmk_10</name>
    <name evidence="8" type="ORF">GALL_279300</name>
</gene>
<dbReference type="GO" id="GO:0004385">
    <property type="term" value="F:GMP kinase activity"/>
    <property type="evidence" value="ECO:0007669"/>
    <property type="project" value="UniProtKB-EC"/>
</dbReference>
<evidence type="ECO:0000313" key="8">
    <source>
        <dbReference type="EMBL" id="OIQ90189.1"/>
    </source>
</evidence>
<dbReference type="SUPFAM" id="SSF52540">
    <property type="entry name" value="P-loop containing nucleoside triphosphate hydrolases"/>
    <property type="match status" value="1"/>
</dbReference>
<comment type="similarity">
    <text evidence="1">Belongs to the guanylate kinase family.</text>
</comment>
<evidence type="ECO:0000256" key="2">
    <source>
        <dbReference type="ARBA" id="ARBA00012961"/>
    </source>
</evidence>
<reference evidence="8" key="1">
    <citation type="submission" date="2016-10" db="EMBL/GenBank/DDBJ databases">
        <title>Sequence of Gallionella enrichment culture.</title>
        <authorList>
            <person name="Poehlein A."/>
            <person name="Muehling M."/>
            <person name="Daniel R."/>
        </authorList>
    </citation>
    <scope>NUCLEOTIDE SEQUENCE</scope>
</reference>
<keyword evidence="3 8" id="KW-0808">Transferase</keyword>
<evidence type="ECO:0000256" key="1">
    <source>
        <dbReference type="ARBA" id="ARBA00005790"/>
    </source>
</evidence>
<comment type="caution">
    <text evidence="8">The sequence shown here is derived from an EMBL/GenBank/DDBJ whole genome shotgun (WGS) entry which is preliminary data.</text>
</comment>
<dbReference type="InterPro" id="IPR017665">
    <property type="entry name" value="Guanylate_kinase"/>
</dbReference>
<dbReference type="PANTHER" id="PTHR23117">
    <property type="entry name" value="GUANYLATE KINASE-RELATED"/>
    <property type="match status" value="1"/>
</dbReference>
<dbReference type="GO" id="GO:0005524">
    <property type="term" value="F:ATP binding"/>
    <property type="evidence" value="ECO:0007669"/>
    <property type="project" value="UniProtKB-KW"/>
</dbReference>
<dbReference type="PROSITE" id="PS50052">
    <property type="entry name" value="GUANYLATE_KINASE_2"/>
    <property type="match status" value="1"/>
</dbReference>
<dbReference type="HAMAP" id="MF_00328">
    <property type="entry name" value="Guanylate_kinase"/>
    <property type="match status" value="1"/>
</dbReference>
<dbReference type="EC" id="2.7.4.8" evidence="2"/>